<dbReference type="RefSeq" id="XP_002731870.1">
    <property type="nucleotide sequence ID" value="XM_002731824.2"/>
</dbReference>
<keyword evidence="2" id="KW-1185">Reference proteome</keyword>
<reference evidence="3" key="1">
    <citation type="submission" date="2025-08" db="UniProtKB">
        <authorList>
            <consortium name="RefSeq"/>
        </authorList>
    </citation>
    <scope>IDENTIFICATION</scope>
    <source>
        <tissue evidence="3">Testes</tissue>
    </source>
</reference>
<dbReference type="Proteomes" id="UP000694865">
    <property type="component" value="Unplaced"/>
</dbReference>
<feature type="region of interest" description="Disordered" evidence="1">
    <location>
        <begin position="179"/>
        <end position="205"/>
    </location>
</feature>
<evidence type="ECO:0000256" key="1">
    <source>
        <dbReference type="SAM" id="MobiDB-lite"/>
    </source>
</evidence>
<dbReference type="GeneID" id="100374665"/>
<feature type="region of interest" description="Disordered" evidence="1">
    <location>
        <begin position="119"/>
        <end position="138"/>
    </location>
</feature>
<evidence type="ECO:0000313" key="2">
    <source>
        <dbReference type="Proteomes" id="UP000694865"/>
    </source>
</evidence>
<accession>A0ABM0GKH4</accession>
<proteinExistence type="predicted"/>
<organism evidence="2 3">
    <name type="scientific">Saccoglossus kowalevskii</name>
    <name type="common">Acorn worm</name>
    <dbReference type="NCBI Taxonomy" id="10224"/>
    <lineage>
        <taxon>Eukaryota</taxon>
        <taxon>Metazoa</taxon>
        <taxon>Hemichordata</taxon>
        <taxon>Enteropneusta</taxon>
        <taxon>Harrimaniidae</taxon>
        <taxon>Saccoglossus</taxon>
    </lineage>
</organism>
<evidence type="ECO:0000313" key="3">
    <source>
        <dbReference type="RefSeq" id="XP_002731870.1"/>
    </source>
</evidence>
<feature type="compositionally biased region" description="Polar residues" evidence="1">
    <location>
        <begin position="186"/>
        <end position="205"/>
    </location>
</feature>
<name>A0ABM0GKH4_SACKO</name>
<gene>
    <name evidence="3" type="primary">LOC100374665</name>
</gene>
<sequence length="252" mass="28940">MTKPRSESKTAVMKDIKDWASCNEDGTTLMIGAQLKDNVTEQRMLESKLYDLSKERYKFIVQVQLQRKAFIDKQQRKTSVMKDLLKGVDVSVQSKSTGAKMSDKVVAYRTIVEQIYPSRRRHRRVKSEEEDEYSTHSNVELVGNELSSRIPLYKTEPHPPLQLPTPDLTLSFPRRAMTSLPPIGTRSGTHFTRTAMSDGTRSSLRQRAVHDRRFVKLETTLSPIYNSPLTMDVKNYLQHILKREASNGIKIK</sequence>
<protein>
    <submittedName>
        <fullName evidence="3">Uncharacterized protein LOC100374665</fullName>
    </submittedName>
</protein>